<name>A0A2T0AGA2_RHOTO</name>
<sequence>MHPPHRPAGRREAPLALTEVTGGRVRPERAVGPWGLRLPRPVAVCASSRAAASLRDRASASGSESSGRRREGDPPRARGALVGGGLPFARSYGSQASGSTAGAICSTGCESGERKNILATRRGRSKMCWTDDASTAPLSVCLQGPIAKQLSAVRAASDIAVRTEASETGTGEKPAQQSESSWICGAQQQGQRCCSCACSTLRSSRRARGEVVNRIRSPEALLVSAPTQARVVCTSARLTVKPARIASIVRPSGCIFIACGSRERKGKEGKEGQLTSQASVEHRREAAERAAAGQLSTAQGRSVLRLVRERKLLLARLRLGQCPG</sequence>
<feature type="compositionally biased region" description="Basic and acidic residues" evidence="1">
    <location>
        <begin position="66"/>
        <end position="76"/>
    </location>
</feature>
<dbReference type="Proteomes" id="UP000239560">
    <property type="component" value="Unassembled WGS sequence"/>
</dbReference>
<gene>
    <name evidence="2" type="ORF">AAT19DRAFT_12456</name>
</gene>
<reference evidence="2 3" key="1">
    <citation type="journal article" date="2018" name="Elife">
        <title>Functional genomics of lipid metabolism in the oleaginous yeast Rhodosporidium toruloides.</title>
        <authorList>
            <person name="Coradetti S.T."/>
            <person name="Pinel D."/>
            <person name="Geiselman G."/>
            <person name="Ito M."/>
            <person name="Mondo S."/>
            <person name="Reilly M.C."/>
            <person name="Cheng Y.F."/>
            <person name="Bauer S."/>
            <person name="Grigoriev I."/>
            <person name="Gladden J.M."/>
            <person name="Simmons B.A."/>
            <person name="Brem R."/>
            <person name="Arkin A.P."/>
            <person name="Skerker J.M."/>
        </authorList>
    </citation>
    <scope>NUCLEOTIDE SEQUENCE [LARGE SCALE GENOMIC DNA]</scope>
    <source>
        <strain evidence="2 3">NBRC 0880</strain>
    </source>
</reference>
<feature type="compositionally biased region" description="Low complexity" evidence="1">
    <location>
        <begin position="49"/>
        <end position="65"/>
    </location>
</feature>
<comment type="caution">
    <text evidence="2">The sequence shown here is derived from an EMBL/GenBank/DDBJ whole genome shotgun (WGS) entry which is preliminary data.</text>
</comment>
<organism evidence="2 3">
    <name type="scientific">Rhodotorula toruloides</name>
    <name type="common">Yeast</name>
    <name type="synonym">Rhodosporidium toruloides</name>
    <dbReference type="NCBI Taxonomy" id="5286"/>
    <lineage>
        <taxon>Eukaryota</taxon>
        <taxon>Fungi</taxon>
        <taxon>Dikarya</taxon>
        <taxon>Basidiomycota</taxon>
        <taxon>Pucciniomycotina</taxon>
        <taxon>Microbotryomycetes</taxon>
        <taxon>Sporidiobolales</taxon>
        <taxon>Sporidiobolaceae</taxon>
        <taxon>Rhodotorula</taxon>
    </lineage>
</organism>
<evidence type="ECO:0000256" key="1">
    <source>
        <dbReference type="SAM" id="MobiDB-lite"/>
    </source>
</evidence>
<accession>A0A2T0AGA2</accession>
<dbReference type="AlphaFoldDB" id="A0A2T0AGA2"/>
<feature type="region of interest" description="Disordered" evidence="1">
    <location>
        <begin position="1"/>
        <end position="32"/>
    </location>
</feature>
<proteinExistence type="predicted"/>
<feature type="region of interest" description="Disordered" evidence="1">
    <location>
        <begin position="49"/>
        <end position="84"/>
    </location>
</feature>
<evidence type="ECO:0000313" key="3">
    <source>
        <dbReference type="Proteomes" id="UP000239560"/>
    </source>
</evidence>
<protein>
    <submittedName>
        <fullName evidence="2">Uncharacterized protein</fullName>
    </submittedName>
</protein>
<dbReference type="EMBL" id="LCTV02000002">
    <property type="protein sequence ID" value="PRQ77038.1"/>
    <property type="molecule type" value="Genomic_DNA"/>
</dbReference>
<evidence type="ECO:0000313" key="2">
    <source>
        <dbReference type="EMBL" id="PRQ77038.1"/>
    </source>
</evidence>